<dbReference type="InterPro" id="IPR006379">
    <property type="entry name" value="HAD-SF_hydro_IIB"/>
</dbReference>
<reference evidence="3 4" key="1">
    <citation type="submission" date="2024-07" db="EMBL/GenBank/DDBJ databases">
        <authorList>
            <person name="Kang M."/>
        </authorList>
    </citation>
    <scope>NUCLEOTIDE SEQUENCE [LARGE SCALE GENOMIC DNA]</scope>
    <source>
        <strain evidence="3 4">DFM31</strain>
    </source>
</reference>
<evidence type="ECO:0000313" key="3">
    <source>
        <dbReference type="EMBL" id="MEV8466924.1"/>
    </source>
</evidence>
<dbReference type="SFLD" id="SFLDG01140">
    <property type="entry name" value="C2.B:_Phosphomannomutase_and_P"/>
    <property type="match status" value="1"/>
</dbReference>
<comment type="caution">
    <text evidence="3">The sequence shown here is derived from an EMBL/GenBank/DDBJ whole genome shotgun (WGS) entry which is preliminary data.</text>
</comment>
<evidence type="ECO:0000313" key="4">
    <source>
        <dbReference type="Proteomes" id="UP001553161"/>
    </source>
</evidence>
<gene>
    <name evidence="3" type="ORF">AB0T83_09055</name>
</gene>
<protein>
    <submittedName>
        <fullName evidence="3">HAD-IIB family hydrolase</fullName>
    </submittedName>
</protein>
<keyword evidence="4" id="KW-1185">Reference proteome</keyword>
<dbReference type="EMBL" id="JBFBVU010000009">
    <property type="protein sequence ID" value="MEV8466924.1"/>
    <property type="molecule type" value="Genomic_DNA"/>
</dbReference>
<dbReference type="Gene3D" id="3.90.1070.10">
    <property type="match status" value="1"/>
</dbReference>
<keyword evidence="1 3" id="KW-0378">Hydrolase</keyword>
<dbReference type="Proteomes" id="UP001553161">
    <property type="component" value="Unassembled WGS sequence"/>
</dbReference>
<dbReference type="Pfam" id="PF05116">
    <property type="entry name" value="S6PP"/>
    <property type="match status" value="1"/>
</dbReference>
<name>A0ABV3L5R1_9RHOB</name>
<organism evidence="3 4">
    <name type="scientific">Meridianimarinicoccus marinus</name>
    <dbReference type="NCBI Taxonomy" id="3231483"/>
    <lineage>
        <taxon>Bacteria</taxon>
        <taxon>Pseudomonadati</taxon>
        <taxon>Pseudomonadota</taxon>
        <taxon>Alphaproteobacteria</taxon>
        <taxon>Rhodobacterales</taxon>
        <taxon>Paracoccaceae</taxon>
        <taxon>Meridianimarinicoccus</taxon>
    </lineage>
</organism>
<evidence type="ECO:0000259" key="2">
    <source>
        <dbReference type="Pfam" id="PF05116"/>
    </source>
</evidence>
<dbReference type="SFLD" id="SFLDS00003">
    <property type="entry name" value="Haloacid_Dehalogenase"/>
    <property type="match status" value="1"/>
</dbReference>
<dbReference type="InterPro" id="IPR006380">
    <property type="entry name" value="SPP-like_dom"/>
</dbReference>
<dbReference type="InterPro" id="IPR023214">
    <property type="entry name" value="HAD_sf"/>
</dbReference>
<dbReference type="NCBIfam" id="TIGR01484">
    <property type="entry name" value="HAD-SF-IIB"/>
    <property type="match status" value="1"/>
</dbReference>
<dbReference type="InterPro" id="IPR036412">
    <property type="entry name" value="HAD-like_sf"/>
</dbReference>
<dbReference type="RefSeq" id="WP_366192715.1">
    <property type="nucleotide sequence ID" value="NZ_JBFBVU010000009.1"/>
</dbReference>
<sequence>MTQGAEQMDRPWCLISDIDDTLTGDDAALERLGQVLAAYRDRVKFAVNSSRPLASVRQTLAEVFPSSMIPDATITAMGTEITVAGAPLASWSARFEGWPQARVFEILAGLGHRPHAPEFQTPLKVSFAVPVAAQDAAQEALEGLPCQIIASGRDDFDVLPEGAGKGAATLHLAQALGCDPDRVIVAGDSGNDVAMFQAVGQGIAVANARQELLRALTPGTFFHASAPHAGGVLEGLKRYGAIPDTV</sequence>
<dbReference type="Gene3D" id="3.40.50.1000">
    <property type="entry name" value="HAD superfamily/HAD-like"/>
    <property type="match status" value="1"/>
</dbReference>
<feature type="domain" description="Sucrose phosphatase-like" evidence="2">
    <location>
        <begin position="13"/>
        <end position="240"/>
    </location>
</feature>
<dbReference type="SUPFAM" id="SSF56784">
    <property type="entry name" value="HAD-like"/>
    <property type="match status" value="1"/>
</dbReference>
<dbReference type="GO" id="GO:0016787">
    <property type="term" value="F:hydrolase activity"/>
    <property type="evidence" value="ECO:0007669"/>
    <property type="project" value="UniProtKB-KW"/>
</dbReference>
<accession>A0ABV3L5R1</accession>
<evidence type="ECO:0000256" key="1">
    <source>
        <dbReference type="ARBA" id="ARBA00022801"/>
    </source>
</evidence>
<dbReference type="PANTHER" id="PTHR46521:SF4">
    <property type="entry name" value="SUCROSE-PHOSPHATASE 2-RELATED"/>
    <property type="match status" value="1"/>
</dbReference>
<proteinExistence type="predicted"/>
<dbReference type="SFLD" id="SFLDG01141">
    <property type="entry name" value="C2.B.1:_Sucrose_Phosphatase_Li"/>
    <property type="match status" value="1"/>
</dbReference>
<dbReference type="InterPro" id="IPR051518">
    <property type="entry name" value="Sucrose_Phosphatase"/>
</dbReference>
<dbReference type="PANTHER" id="PTHR46521">
    <property type="entry name" value="SUCROSE-PHOSPHATASE 2-RELATED"/>
    <property type="match status" value="1"/>
</dbReference>